<dbReference type="OrthoDB" id="68856at2759"/>
<dbReference type="GeneID" id="24131373"/>
<dbReference type="VEuPathDB" id="FungiDB:SPRG_09185"/>
<feature type="region of interest" description="Disordered" evidence="1">
    <location>
        <begin position="1"/>
        <end position="32"/>
    </location>
</feature>
<feature type="compositionally biased region" description="Basic and acidic residues" evidence="1">
    <location>
        <begin position="7"/>
        <end position="16"/>
    </location>
</feature>
<dbReference type="Proteomes" id="UP000030745">
    <property type="component" value="Unassembled WGS sequence"/>
</dbReference>
<evidence type="ECO:0008006" key="4">
    <source>
        <dbReference type="Google" id="ProtNLM"/>
    </source>
</evidence>
<dbReference type="OMA" id="MFWFLLE"/>
<dbReference type="AlphaFoldDB" id="A0A067CFN5"/>
<evidence type="ECO:0000313" key="2">
    <source>
        <dbReference type="EMBL" id="KDO25361.1"/>
    </source>
</evidence>
<dbReference type="KEGG" id="spar:SPRG_09185"/>
<name>A0A067CFN5_SAPPC</name>
<evidence type="ECO:0000256" key="1">
    <source>
        <dbReference type="SAM" id="MobiDB-lite"/>
    </source>
</evidence>
<proteinExistence type="predicted"/>
<dbReference type="EMBL" id="KK583233">
    <property type="protein sequence ID" value="KDO25361.1"/>
    <property type="molecule type" value="Genomic_DNA"/>
</dbReference>
<dbReference type="RefSeq" id="XP_012204008.1">
    <property type="nucleotide sequence ID" value="XM_012348618.1"/>
</dbReference>
<evidence type="ECO:0000313" key="3">
    <source>
        <dbReference type="Proteomes" id="UP000030745"/>
    </source>
</evidence>
<accession>A0A067CFN5</accession>
<reference evidence="2 3" key="1">
    <citation type="journal article" date="2013" name="PLoS Genet.">
        <title>Distinctive expansion of potential virulence genes in the genome of the oomycete fish pathogen Saprolegnia parasitica.</title>
        <authorList>
            <person name="Jiang R.H."/>
            <person name="de Bruijn I."/>
            <person name="Haas B.J."/>
            <person name="Belmonte R."/>
            <person name="Lobach L."/>
            <person name="Christie J."/>
            <person name="van den Ackerveken G."/>
            <person name="Bottin A."/>
            <person name="Bulone V."/>
            <person name="Diaz-Moreno S.M."/>
            <person name="Dumas B."/>
            <person name="Fan L."/>
            <person name="Gaulin E."/>
            <person name="Govers F."/>
            <person name="Grenville-Briggs L.J."/>
            <person name="Horner N.R."/>
            <person name="Levin J.Z."/>
            <person name="Mammella M."/>
            <person name="Meijer H.J."/>
            <person name="Morris P."/>
            <person name="Nusbaum C."/>
            <person name="Oome S."/>
            <person name="Phillips A.J."/>
            <person name="van Rooyen D."/>
            <person name="Rzeszutek E."/>
            <person name="Saraiva M."/>
            <person name="Secombes C.J."/>
            <person name="Seidl M.F."/>
            <person name="Snel B."/>
            <person name="Stassen J.H."/>
            <person name="Sykes S."/>
            <person name="Tripathy S."/>
            <person name="van den Berg H."/>
            <person name="Vega-Arreguin J.C."/>
            <person name="Wawra S."/>
            <person name="Young S.K."/>
            <person name="Zeng Q."/>
            <person name="Dieguez-Uribeondo J."/>
            <person name="Russ C."/>
            <person name="Tyler B.M."/>
            <person name="van West P."/>
        </authorList>
    </citation>
    <scope>NUCLEOTIDE SEQUENCE [LARGE SCALE GENOMIC DNA]</scope>
    <source>
        <strain evidence="2 3">CBS 223.65</strain>
    </source>
</reference>
<gene>
    <name evidence="2" type="ORF">SPRG_09185</name>
</gene>
<organism evidence="2 3">
    <name type="scientific">Saprolegnia parasitica (strain CBS 223.65)</name>
    <dbReference type="NCBI Taxonomy" id="695850"/>
    <lineage>
        <taxon>Eukaryota</taxon>
        <taxon>Sar</taxon>
        <taxon>Stramenopiles</taxon>
        <taxon>Oomycota</taxon>
        <taxon>Saprolegniomycetes</taxon>
        <taxon>Saprolegniales</taxon>
        <taxon>Saprolegniaceae</taxon>
        <taxon>Saprolegnia</taxon>
    </lineage>
</organism>
<sequence>MPQPTSEELRRSEHQRLRNRLKQKRHRDRFTTERSQLLARIDDLRAVVTRLEARKPPKTSLPWKIIAGGLAQASVESRLTLEVLRQRADALDDLARAMAAWVAAASTKHPVPGGSNVLAWNQVTLHAEPTTRKLGLDWFTQHMYYNTDRILAAAAFPSKGTVRDIAVLGSAADDLLHVLGRIQIEFDAPLWATYAALESKIWRKLRGDTYPWVSQFLDEEMTQSIDPKMVYRRSPMDADESNYYVSREFASQDRIVFLTGNFNQDALQPVNEMWRPRMFWFLLERVGPSKTRLRWVSCTGPRIDRGVPMTWREDMASLDLDVSDLSDDAQFTQYQHVLERSWMPLLVSDFAFLANNADATDAAPLIT</sequence>
<protein>
    <recommendedName>
        <fullName evidence="4">BZIP domain-containing protein</fullName>
    </recommendedName>
</protein>
<keyword evidence="3" id="KW-1185">Reference proteome</keyword>
<feature type="compositionally biased region" description="Basic residues" evidence="1">
    <location>
        <begin position="17"/>
        <end position="28"/>
    </location>
</feature>